<keyword evidence="2" id="KW-0812">Transmembrane</keyword>
<proteinExistence type="predicted"/>
<dbReference type="InterPro" id="IPR036770">
    <property type="entry name" value="Ankyrin_rpt-contain_sf"/>
</dbReference>
<accession>A0AA88W126</accession>
<dbReference type="SUPFAM" id="SSF48403">
    <property type="entry name" value="Ankyrin repeat"/>
    <property type="match status" value="2"/>
</dbReference>
<dbReference type="Proteomes" id="UP001188597">
    <property type="component" value="Unassembled WGS sequence"/>
</dbReference>
<gene>
    <name evidence="3" type="ORF">RJ639_003089</name>
</gene>
<sequence>MAPTVGYAKHECNRELYDALLEEEEDRVIELCQNIPEGPLHVLTIHGDTVLHMATYSKQKNLVCDLLGQLPEHHFDKLMHKNEIGNTILHEAATSDEAVQAAEIMLRKAPELLGARNNYGETALFRAARYGRKKMFEFLDSEVNKRAKLSESDRREFHHKNDKTTILHMSILCMHFDLALLIAKRYEYLVDKQDRDGMTSLQLLSCDKSAFRSRNKGNYLKRLFYSCMTLKPFHLCPESFRVPLWEAIRAEKQRYESAVQLAEFLTGKDTSWEATESNKDESNPTTHMLGSREKSPTGDDVGSEDTLPFGNPQKSQEVNKKVAWTPLMLATRYGCTEIVKAILTKYPQAVEYVDGKGRNILHLAIEHRHIEIFDMVEKKGFPMIRLIRKLDNDGNTILHCVGIKNEDEGVKDMRSPAMLLREGLLLFEVHSPDSLLQLSPNAHDFTRVREVTATHFVKHFNHEGKTAEQRTFAHVCLDICDNVSFDPHITLSVNGLQTVSSPKTNARSHFSHLLRFNDDVGICSNRYLTDTERWTKIALYSVAFFPVTIFALSYMPLYMSLIKTFQYSLKKLWTLFPQSESGLPHRSWTCEPFKVHKSCARSAASSTYHSSPQSTRYPRMKTLNSQRFQ</sequence>
<keyword evidence="2" id="KW-1133">Transmembrane helix</keyword>
<dbReference type="PANTHER" id="PTHR24121">
    <property type="entry name" value="NO MECHANORECEPTOR POTENTIAL C, ISOFORM D-RELATED"/>
    <property type="match status" value="1"/>
</dbReference>
<dbReference type="EMBL" id="JAVXUP010000982">
    <property type="protein sequence ID" value="KAK3017733.1"/>
    <property type="molecule type" value="Genomic_DNA"/>
</dbReference>
<evidence type="ECO:0000256" key="1">
    <source>
        <dbReference type="SAM" id="MobiDB-lite"/>
    </source>
</evidence>
<dbReference type="Pfam" id="PF12796">
    <property type="entry name" value="Ank_2"/>
    <property type="match status" value="2"/>
</dbReference>
<evidence type="ECO:0000313" key="3">
    <source>
        <dbReference type="EMBL" id="KAK3017733.1"/>
    </source>
</evidence>
<keyword evidence="2" id="KW-0472">Membrane</keyword>
<evidence type="ECO:0000313" key="4">
    <source>
        <dbReference type="Proteomes" id="UP001188597"/>
    </source>
</evidence>
<feature type="region of interest" description="Disordered" evidence="1">
    <location>
        <begin position="272"/>
        <end position="314"/>
    </location>
</feature>
<dbReference type="AlphaFoldDB" id="A0AA88W126"/>
<evidence type="ECO:0000256" key="2">
    <source>
        <dbReference type="SAM" id="Phobius"/>
    </source>
</evidence>
<protein>
    <submittedName>
        <fullName evidence="3">Uncharacterized protein</fullName>
    </submittedName>
</protein>
<dbReference type="Gene3D" id="1.25.40.20">
    <property type="entry name" value="Ankyrin repeat-containing domain"/>
    <property type="match status" value="2"/>
</dbReference>
<name>A0AA88W126_9ASTE</name>
<comment type="caution">
    <text evidence="3">The sequence shown here is derived from an EMBL/GenBank/DDBJ whole genome shotgun (WGS) entry which is preliminary data.</text>
</comment>
<dbReference type="PANTHER" id="PTHR24121:SF20">
    <property type="entry name" value="TONSOKU-LIKE PROTEIN"/>
    <property type="match status" value="1"/>
</dbReference>
<keyword evidence="4" id="KW-1185">Reference proteome</keyword>
<reference evidence="3" key="1">
    <citation type="submission" date="2022-12" db="EMBL/GenBank/DDBJ databases">
        <title>Draft genome assemblies for two species of Escallonia (Escalloniales).</title>
        <authorList>
            <person name="Chanderbali A."/>
            <person name="Dervinis C."/>
            <person name="Anghel I."/>
            <person name="Soltis D."/>
            <person name="Soltis P."/>
            <person name="Zapata F."/>
        </authorList>
    </citation>
    <scope>NUCLEOTIDE SEQUENCE</scope>
    <source>
        <strain evidence="3">UCBG64.0493</strain>
        <tissue evidence="3">Leaf</tissue>
    </source>
</reference>
<feature type="transmembrane region" description="Helical" evidence="2">
    <location>
        <begin position="537"/>
        <end position="561"/>
    </location>
</feature>
<dbReference type="InterPro" id="IPR002110">
    <property type="entry name" value="Ankyrin_rpt"/>
</dbReference>
<organism evidence="3 4">
    <name type="scientific">Escallonia herrerae</name>
    <dbReference type="NCBI Taxonomy" id="1293975"/>
    <lineage>
        <taxon>Eukaryota</taxon>
        <taxon>Viridiplantae</taxon>
        <taxon>Streptophyta</taxon>
        <taxon>Embryophyta</taxon>
        <taxon>Tracheophyta</taxon>
        <taxon>Spermatophyta</taxon>
        <taxon>Magnoliopsida</taxon>
        <taxon>eudicotyledons</taxon>
        <taxon>Gunneridae</taxon>
        <taxon>Pentapetalae</taxon>
        <taxon>asterids</taxon>
        <taxon>campanulids</taxon>
        <taxon>Escalloniales</taxon>
        <taxon>Escalloniaceae</taxon>
        <taxon>Escallonia</taxon>
    </lineage>
</organism>
<dbReference type="SMART" id="SM00248">
    <property type="entry name" value="ANK"/>
    <property type="match status" value="5"/>
</dbReference>